<protein>
    <recommendedName>
        <fullName evidence="3">Tail fiber protein</fullName>
    </recommendedName>
</protein>
<comment type="caution">
    <text evidence="1">The sequence shown here is derived from an EMBL/GenBank/DDBJ whole genome shotgun (WGS) entry which is preliminary data.</text>
</comment>
<evidence type="ECO:0000313" key="2">
    <source>
        <dbReference type="Proteomes" id="UP000711047"/>
    </source>
</evidence>
<dbReference type="EMBL" id="JABMKX010000004">
    <property type="protein sequence ID" value="NQX45356.1"/>
    <property type="molecule type" value="Genomic_DNA"/>
</dbReference>
<gene>
    <name evidence="1" type="ORF">HQN87_08430</name>
</gene>
<organism evidence="1 2">
    <name type="scientific">Paenibacillus tritici</name>
    <dbReference type="NCBI Taxonomy" id="1873425"/>
    <lineage>
        <taxon>Bacteria</taxon>
        <taxon>Bacillati</taxon>
        <taxon>Bacillota</taxon>
        <taxon>Bacilli</taxon>
        <taxon>Bacillales</taxon>
        <taxon>Paenibacillaceae</taxon>
        <taxon>Paenibacillus</taxon>
    </lineage>
</organism>
<reference evidence="1 2" key="1">
    <citation type="submission" date="2020-05" db="EMBL/GenBank/DDBJ databases">
        <title>Paenibacillus glebae, sp. nov., Paenibacillus humi sp. nov., Paenibacillus pedi sp. nov., Paenibacillus terrestris sp. nov. and Paenibacillus terricola sp. nov., isolated from a forest top soil sample.</title>
        <authorList>
            <person name="Qi S."/>
            <person name="Carlier A."/>
            <person name="Cnockaert M."/>
            <person name="Vandamme P."/>
        </authorList>
    </citation>
    <scope>NUCLEOTIDE SEQUENCE [LARGE SCALE GENOMIC DNA]</scope>
    <source>
        <strain evidence="1 2">LMG 29502</strain>
    </source>
</reference>
<sequence>MKTTGNLGLKKPEGTDIVDINDLNGNMDILDTAVNTIAQGLNKVSSFGTTAGTGTAYTLGLTPALAALTAGTRISFKAHVASGANPTLNPNGLGAKPLKKPNGNAAVLALNGVYTVVYDGTNFTLQGEGGEYGNATAADVRAGKNIGTDNGLVQGTATLVLTPGTGPYIHASGGSYSSNSLTGKIVFVEPFRDLIHQRIGLRGTLKGQGGPTNTGVEMMVANRYLNAINSPAGENDFDIEVEVPTGGLVITLKTANSSTYAILDNFQIVSNIPSVVPSMVSLDEGPATADDVLEGKTAYVNGNKLEGRLWNARNQLVGNMRVQSVLPGQLVVFPTVGGTAAIDNQSTFNIWDDNFIAANIKSGVEMLGLKGEYTGYQLEKFSENFTQFEESTDSTLSFSVTVMTSKSYIGHLQSIALTSVPDLMNWVTGDAFPMKFGGSCHVLDIVPDIADRGRRYINLDTLGPVCTIGIIDNGDTVALQIKRVYMEPTYVMIFFSYIFNTQANFQYYGYPKFDVELGGTF</sequence>
<dbReference type="RefSeq" id="WP_173130252.1">
    <property type="nucleotide sequence ID" value="NZ_JABMKX010000004.1"/>
</dbReference>
<dbReference type="Proteomes" id="UP000711047">
    <property type="component" value="Unassembled WGS sequence"/>
</dbReference>
<keyword evidence="2" id="KW-1185">Reference proteome</keyword>
<accession>A0ABX2DL51</accession>
<evidence type="ECO:0008006" key="3">
    <source>
        <dbReference type="Google" id="ProtNLM"/>
    </source>
</evidence>
<evidence type="ECO:0000313" key="1">
    <source>
        <dbReference type="EMBL" id="NQX45356.1"/>
    </source>
</evidence>
<name>A0ABX2DL51_9BACL</name>
<proteinExistence type="predicted"/>